<dbReference type="SUPFAM" id="SSF55718">
    <property type="entry name" value="SCP-like"/>
    <property type="match status" value="1"/>
</dbReference>
<keyword evidence="3" id="KW-1185">Reference proteome</keyword>
<dbReference type="InterPro" id="IPR024344">
    <property type="entry name" value="MDMPI_metal-binding"/>
</dbReference>
<dbReference type="Gene3D" id="1.20.120.450">
    <property type="entry name" value="dinb family like domain"/>
    <property type="match status" value="1"/>
</dbReference>
<dbReference type="EMBL" id="SOGN01000035">
    <property type="protein sequence ID" value="TFC81211.1"/>
    <property type="molecule type" value="Genomic_DNA"/>
</dbReference>
<dbReference type="OrthoDB" id="5118203at2"/>
<evidence type="ECO:0000313" key="2">
    <source>
        <dbReference type="EMBL" id="TFC81211.1"/>
    </source>
</evidence>
<dbReference type="AlphaFoldDB" id="A0A4R8XQ96"/>
<feature type="domain" description="Mycothiol-dependent maleylpyruvate isomerase metal-binding" evidence="1">
    <location>
        <begin position="21"/>
        <end position="156"/>
    </location>
</feature>
<dbReference type="RefSeq" id="WP_134369641.1">
    <property type="nucleotide sequence ID" value="NZ_SOGN01000035.1"/>
</dbReference>
<dbReference type="SUPFAM" id="SSF109854">
    <property type="entry name" value="DinB/YfiT-like putative metalloenzymes"/>
    <property type="match status" value="1"/>
</dbReference>
<proteinExistence type="predicted"/>
<evidence type="ECO:0000259" key="1">
    <source>
        <dbReference type="Pfam" id="PF11716"/>
    </source>
</evidence>
<protein>
    <submittedName>
        <fullName evidence="2">Maleylpyruvate isomerase family mycothiol-dependent enzyme</fullName>
    </submittedName>
</protein>
<accession>A0A4R8XQ96</accession>
<organism evidence="2 3">
    <name type="scientific">Cryobacterium cheniae</name>
    <dbReference type="NCBI Taxonomy" id="1259262"/>
    <lineage>
        <taxon>Bacteria</taxon>
        <taxon>Bacillati</taxon>
        <taxon>Actinomycetota</taxon>
        <taxon>Actinomycetes</taxon>
        <taxon>Micrococcales</taxon>
        <taxon>Microbacteriaceae</taxon>
        <taxon>Cryobacterium</taxon>
    </lineage>
</organism>
<dbReference type="InterPro" id="IPR036527">
    <property type="entry name" value="SCP2_sterol-bd_dom_sf"/>
</dbReference>
<comment type="caution">
    <text evidence="2">The sequence shown here is derived from an EMBL/GenBank/DDBJ whole genome shotgun (WGS) entry which is preliminary data.</text>
</comment>
<dbReference type="InterPro" id="IPR017517">
    <property type="entry name" value="Maleyloyr_isom"/>
</dbReference>
<keyword evidence="2" id="KW-0413">Isomerase</keyword>
<dbReference type="InterPro" id="IPR034660">
    <property type="entry name" value="DinB/YfiT-like"/>
</dbReference>
<dbReference type="NCBIfam" id="TIGR03083">
    <property type="entry name" value="maleylpyruvate isomerase family mycothiol-dependent enzyme"/>
    <property type="match status" value="1"/>
</dbReference>
<gene>
    <name evidence="2" type="ORF">E3T23_06915</name>
</gene>
<keyword evidence="2" id="KW-0670">Pyruvate</keyword>
<dbReference type="Pfam" id="PF11716">
    <property type="entry name" value="MDMPI_N"/>
    <property type="match status" value="1"/>
</dbReference>
<dbReference type="Gene3D" id="3.30.1050.20">
    <property type="match status" value="1"/>
</dbReference>
<evidence type="ECO:0000313" key="3">
    <source>
        <dbReference type="Proteomes" id="UP000298433"/>
    </source>
</evidence>
<name>A0A4R8XQ96_9MICO</name>
<dbReference type="GO" id="GO:0016853">
    <property type="term" value="F:isomerase activity"/>
    <property type="evidence" value="ECO:0007669"/>
    <property type="project" value="UniProtKB-KW"/>
</dbReference>
<reference evidence="2 3" key="1">
    <citation type="submission" date="2019-03" db="EMBL/GenBank/DDBJ databases">
        <title>Genomics of glacier-inhabiting Cryobacterium strains.</title>
        <authorList>
            <person name="Liu Q."/>
            <person name="Xin Y.-H."/>
        </authorList>
    </citation>
    <scope>NUCLEOTIDE SEQUENCE [LARGE SCALE GENOMIC DNA]</scope>
    <source>
        <strain evidence="2 3">TMT2-48-2</strain>
    </source>
</reference>
<dbReference type="Proteomes" id="UP000298433">
    <property type="component" value="Unassembled WGS sequence"/>
</dbReference>
<dbReference type="GO" id="GO:0046872">
    <property type="term" value="F:metal ion binding"/>
    <property type="evidence" value="ECO:0007669"/>
    <property type="project" value="InterPro"/>
</dbReference>
<sequence>MSAPPDPTEPSARRLTLDLARQGTEFFARELQGLTDEELDGDSLLPGWTRRQVVAHVASNARAIGRLAQWADTGTETVMYASMEARNAEIAAGSILSSDALRESWADSAADLDRRWQALPDDRWSVPVRNGQGATIPVRDSIWMRTRELWIHTVDLNHGAGFRDLPEVVLERLLGDIVGAWASRGDTGRRLTATDSAHDGYGDPDAAEEITGSLADLAAWAAGRARSGVVSDAGEIPVAVRWL</sequence>